<dbReference type="GO" id="GO:0003921">
    <property type="term" value="F:GMP synthase activity"/>
    <property type="evidence" value="ECO:0007669"/>
    <property type="project" value="InterPro"/>
</dbReference>
<evidence type="ECO:0000259" key="11">
    <source>
        <dbReference type="PROSITE" id="PS51553"/>
    </source>
</evidence>
<dbReference type="UniPathway" id="UPA00189">
    <property type="reaction ID" value="UER00296"/>
</dbReference>
<dbReference type="InterPro" id="IPR025777">
    <property type="entry name" value="GMPS_ATP_PPase_dom"/>
</dbReference>
<gene>
    <name evidence="12" type="primary">guaA_1</name>
    <name evidence="9" type="synonym">guaA</name>
    <name evidence="12" type="ORF">Raf01_03250</name>
</gene>
<dbReference type="AlphaFoldDB" id="A0A8J3QJI4"/>
<comment type="caution">
    <text evidence="12">The sequence shown here is derived from an EMBL/GenBank/DDBJ whole genome shotgun (WGS) entry which is preliminary data.</text>
</comment>
<feature type="domain" description="GMPS ATP-PPase" evidence="11">
    <location>
        <begin position="197"/>
        <end position="390"/>
    </location>
</feature>
<evidence type="ECO:0000256" key="1">
    <source>
        <dbReference type="ARBA" id="ARBA00002332"/>
    </source>
</evidence>
<feature type="active site" evidence="9">
    <location>
        <position position="170"/>
    </location>
</feature>
<sequence length="516" mass="55435">MSVPRPVLVVDLGAQYAQLIARRVREARVYSEIVPHSMPVADMLAKRPVAIILSGGPSSVYEPGAPQIDRALFEAGVPVFGICYGFQAMAQALGGTVEHTGQREFGGTKLAVLESGRLFDGLAPTQDVWMSHGDCVTAAPPGFGVTAQSAGAPVAAFEDLAGRRAGVQFHPEVAHTPDGQRMLEHFLYDIAGVERNWTNASIIADQVAAIREQVGDKQVLCALSGGVDSAVAAALVHRAIGDQLTCVFVDHGLLRAGEAEQVETDYVQATGIKLKVVNAADRFLGALSGVADPEQKRKIIGREFIRVFEQAAREIALEGDVEFLVQGTLYPDVVESGGGTGTASIKSHHNVGGLPDDLKFALVEPLRTLFKDEVRAIGAELGLPEAMVWRHPFPGPGLAIRIIGEVTRERLDVLRAADRIAREELTAAGLDRDVWQFPVVLLADVRSVGVQGDGRTYGHPIVLRPVTSEDAMTADWSRLPYPVIARISTRVTNEVPEVNRVVLDVTSKPPGTIEWE</sequence>
<dbReference type="PROSITE" id="PS51553">
    <property type="entry name" value="GMPS_ATP_PPASE"/>
    <property type="match status" value="1"/>
</dbReference>
<dbReference type="EMBL" id="BONZ01000005">
    <property type="protein sequence ID" value="GIH12153.1"/>
    <property type="molecule type" value="Genomic_DNA"/>
</dbReference>
<keyword evidence="6 9" id="KW-0658">Purine biosynthesis</keyword>
<dbReference type="PRINTS" id="PR00097">
    <property type="entry name" value="ANTSNTHASEII"/>
</dbReference>
<dbReference type="FunFam" id="3.40.50.880:FF:000001">
    <property type="entry name" value="GMP synthase [glutamine-hydrolyzing]"/>
    <property type="match status" value="1"/>
</dbReference>
<evidence type="ECO:0000256" key="2">
    <source>
        <dbReference type="ARBA" id="ARBA00005153"/>
    </source>
</evidence>
<evidence type="ECO:0000256" key="3">
    <source>
        <dbReference type="ARBA" id="ARBA00022598"/>
    </source>
</evidence>
<dbReference type="PANTHER" id="PTHR11922:SF2">
    <property type="entry name" value="GMP SYNTHASE [GLUTAMINE-HYDROLYZING]"/>
    <property type="match status" value="1"/>
</dbReference>
<dbReference type="CDD" id="cd01742">
    <property type="entry name" value="GATase1_GMP_Synthase"/>
    <property type="match status" value="1"/>
</dbReference>
<accession>A0A8J3QJI4</accession>
<evidence type="ECO:0000256" key="8">
    <source>
        <dbReference type="ARBA" id="ARBA00022962"/>
    </source>
</evidence>
<evidence type="ECO:0000256" key="7">
    <source>
        <dbReference type="ARBA" id="ARBA00022840"/>
    </source>
</evidence>
<dbReference type="InterPro" id="IPR014729">
    <property type="entry name" value="Rossmann-like_a/b/a_fold"/>
</dbReference>
<evidence type="ECO:0000256" key="4">
    <source>
        <dbReference type="ARBA" id="ARBA00022741"/>
    </source>
</evidence>
<evidence type="ECO:0000256" key="10">
    <source>
        <dbReference type="PROSITE-ProRule" id="PRU00886"/>
    </source>
</evidence>
<evidence type="ECO:0000256" key="5">
    <source>
        <dbReference type="ARBA" id="ARBA00022749"/>
    </source>
</evidence>
<dbReference type="InterPro" id="IPR004739">
    <property type="entry name" value="GMP_synth_GATase"/>
</dbReference>
<dbReference type="GO" id="GO:0005524">
    <property type="term" value="F:ATP binding"/>
    <property type="evidence" value="ECO:0007669"/>
    <property type="project" value="UniProtKB-UniRule"/>
</dbReference>
<name>A0A8J3QJI4_9ACTN</name>
<dbReference type="FunFam" id="3.30.300.10:FF:000002">
    <property type="entry name" value="GMP synthase [glutamine-hydrolyzing]"/>
    <property type="match status" value="1"/>
</dbReference>
<dbReference type="SUPFAM" id="SSF52317">
    <property type="entry name" value="Class I glutamine amidotransferase-like"/>
    <property type="match status" value="1"/>
</dbReference>
<protein>
    <recommendedName>
        <fullName evidence="9">GMP synthase [glutamine-hydrolyzing]</fullName>
        <ecNumber evidence="9">6.3.5.2</ecNumber>
    </recommendedName>
    <alternativeName>
        <fullName evidence="9">GMP synthetase</fullName>
    </alternativeName>
    <alternativeName>
        <fullName evidence="9">Glutamine amidotransferase</fullName>
    </alternativeName>
</protein>
<dbReference type="Gene3D" id="3.40.50.620">
    <property type="entry name" value="HUPs"/>
    <property type="match status" value="1"/>
</dbReference>
<keyword evidence="3 9" id="KW-0436">Ligase</keyword>
<dbReference type="PROSITE" id="PS51273">
    <property type="entry name" value="GATASE_TYPE_1"/>
    <property type="match status" value="1"/>
</dbReference>
<dbReference type="SUPFAM" id="SSF54810">
    <property type="entry name" value="GMP synthetase C-terminal dimerisation domain"/>
    <property type="match status" value="1"/>
</dbReference>
<keyword evidence="5 9" id="KW-0332">GMP biosynthesis</keyword>
<dbReference type="InterPro" id="IPR001674">
    <property type="entry name" value="GMP_synth_C"/>
</dbReference>
<dbReference type="FunFam" id="3.40.50.620:FF:000001">
    <property type="entry name" value="GMP synthase [glutamine-hydrolyzing]"/>
    <property type="match status" value="1"/>
</dbReference>
<dbReference type="PRINTS" id="PR00099">
    <property type="entry name" value="CPSGATASE"/>
</dbReference>
<dbReference type="InterPro" id="IPR022955">
    <property type="entry name" value="GMP_synthase"/>
</dbReference>
<comment type="subunit">
    <text evidence="9">Homodimer.</text>
</comment>
<evidence type="ECO:0000313" key="13">
    <source>
        <dbReference type="Proteomes" id="UP000642748"/>
    </source>
</evidence>
<dbReference type="PRINTS" id="PR00096">
    <property type="entry name" value="GATASE"/>
</dbReference>
<dbReference type="CDD" id="cd01997">
    <property type="entry name" value="GMP_synthase_C"/>
    <property type="match status" value="1"/>
</dbReference>
<dbReference type="Pfam" id="PF00958">
    <property type="entry name" value="GMP_synt_C"/>
    <property type="match status" value="1"/>
</dbReference>
<dbReference type="Proteomes" id="UP000642748">
    <property type="component" value="Unassembled WGS sequence"/>
</dbReference>
<keyword evidence="7 9" id="KW-0067">ATP-binding</keyword>
<dbReference type="SUPFAM" id="SSF52402">
    <property type="entry name" value="Adenine nucleotide alpha hydrolases-like"/>
    <property type="match status" value="1"/>
</dbReference>
<keyword evidence="8 9" id="KW-0315">Glutamine amidotransferase</keyword>
<dbReference type="RefSeq" id="WP_203915883.1">
    <property type="nucleotide sequence ID" value="NZ_BONZ01000005.1"/>
</dbReference>
<comment type="pathway">
    <text evidence="2 9">Purine metabolism; GMP biosynthesis; GMP from XMP (L-Gln route): step 1/1.</text>
</comment>
<dbReference type="NCBIfam" id="NF000848">
    <property type="entry name" value="PRK00074.1"/>
    <property type="match status" value="1"/>
</dbReference>
<dbReference type="NCBIfam" id="TIGR00888">
    <property type="entry name" value="guaA_Nterm"/>
    <property type="match status" value="1"/>
</dbReference>
<keyword evidence="13" id="KW-1185">Reference proteome</keyword>
<dbReference type="NCBIfam" id="TIGR00884">
    <property type="entry name" value="guaA_Cterm"/>
    <property type="match status" value="1"/>
</dbReference>
<keyword evidence="4 9" id="KW-0547">Nucleotide-binding</keyword>
<dbReference type="InterPro" id="IPR017926">
    <property type="entry name" value="GATASE"/>
</dbReference>
<dbReference type="PANTHER" id="PTHR11922">
    <property type="entry name" value="GMP SYNTHASE-RELATED"/>
    <property type="match status" value="1"/>
</dbReference>
<evidence type="ECO:0000256" key="9">
    <source>
        <dbReference type="HAMAP-Rule" id="MF_00344"/>
    </source>
</evidence>
<proteinExistence type="inferred from homology"/>
<organism evidence="12 13">
    <name type="scientific">Rugosimonospora africana</name>
    <dbReference type="NCBI Taxonomy" id="556532"/>
    <lineage>
        <taxon>Bacteria</taxon>
        <taxon>Bacillati</taxon>
        <taxon>Actinomycetota</taxon>
        <taxon>Actinomycetes</taxon>
        <taxon>Micromonosporales</taxon>
        <taxon>Micromonosporaceae</taxon>
        <taxon>Rugosimonospora</taxon>
    </lineage>
</organism>
<feature type="binding site" evidence="10">
    <location>
        <begin position="224"/>
        <end position="230"/>
    </location>
    <ligand>
        <name>ATP</name>
        <dbReference type="ChEBI" id="CHEBI:30616"/>
    </ligand>
</feature>
<dbReference type="Gene3D" id="3.40.50.880">
    <property type="match status" value="1"/>
</dbReference>
<dbReference type="EC" id="6.3.5.2" evidence="9"/>
<reference evidence="12" key="1">
    <citation type="submission" date="2021-01" db="EMBL/GenBank/DDBJ databases">
        <title>Whole genome shotgun sequence of Rugosimonospora africana NBRC 104875.</title>
        <authorList>
            <person name="Komaki H."/>
            <person name="Tamura T."/>
        </authorList>
    </citation>
    <scope>NUCLEOTIDE SEQUENCE</scope>
    <source>
        <strain evidence="12">NBRC 104875</strain>
    </source>
</reference>
<comment type="function">
    <text evidence="1 9">Catalyzes the synthesis of GMP from XMP.</text>
</comment>
<dbReference type="Pfam" id="PF00117">
    <property type="entry name" value="GATase"/>
    <property type="match status" value="1"/>
</dbReference>
<dbReference type="HAMAP" id="MF_00344">
    <property type="entry name" value="GMP_synthase"/>
    <property type="match status" value="1"/>
</dbReference>
<dbReference type="Pfam" id="PF03054">
    <property type="entry name" value="tRNA_Me_trans"/>
    <property type="match status" value="1"/>
</dbReference>
<feature type="active site" description="Nucleophile" evidence="9">
    <location>
        <position position="83"/>
    </location>
</feature>
<dbReference type="GO" id="GO:0005829">
    <property type="term" value="C:cytosol"/>
    <property type="evidence" value="ECO:0007669"/>
    <property type="project" value="TreeGrafter"/>
</dbReference>
<evidence type="ECO:0000256" key="6">
    <source>
        <dbReference type="ARBA" id="ARBA00022755"/>
    </source>
</evidence>
<evidence type="ECO:0000313" key="12">
    <source>
        <dbReference type="EMBL" id="GIH12153.1"/>
    </source>
</evidence>
<feature type="active site" evidence="9">
    <location>
        <position position="172"/>
    </location>
</feature>
<dbReference type="InterPro" id="IPR029062">
    <property type="entry name" value="Class_I_gatase-like"/>
</dbReference>
<comment type="catalytic activity">
    <reaction evidence="9">
        <text>XMP + L-glutamine + ATP + H2O = GMP + L-glutamate + AMP + diphosphate + 2 H(+)</text>
        <dbReference type="Rhea" id="RHEA:11680"/>
        <dbReference type="ChEBI" id="CHEBI:15377"/>
        <dbReference type="ChEBI" id="CHEBI:15378"/>
        <dbReference type="ChEBI" id="CHEBI:29985"/>
        <dbReference type="ChEBI" id="CHEBI:30616"/>
        <dbReference type="ChEBI" id="CHEBI:33019"/>
        <dbReference type="ChEBI" id="CHEBI:57464"/>
        <dbReference type="ChEBI" id="CHEBI:58115"/>
        <dbReference type="ChEBI" id="CHEBI:58359"/>
        <dbReference type="ChEBI" id="CHEBI:456215"/>
        <dbReference type="EC" id="6.3.5.2"/>
    </reaction>
</comment>
<dbReference type="Gene3D" id="3.30.300.10">
    <property type="match status" value="1"/>
</dbReference>